<dbReference type="Pfam" id="PF02335">
    <property type="entry name" value="Cytochrom_C552"/>
    <property type="match status" value="1"/>
</dbReference>
<keyword evidence="6" id="KW-0732">Signal</keyword>
<keyword evidence="7" id="KW-0106">Calcium</keyword>
<comment type="similarity">
    <text evidence="2">Belongs to the cytochrome c-552 family.</text>
</comment>
<keyword evidence="9" id="KW-0408">Iron</keyword>
<comment type="caution">
    <text evidence="12">The sequence shown here is derived from an EMBL/GenBank/DDBJ whole genome shotgun (WGS) entry which is preliminary data.</text>
</comment>
<proteinExistence type="inferred from homology"/>
<protein>
    <recommendedName>
        <fullName evidence="3">nitrite reductase (cytochrome; ammonia-forming)</fullName>
        <ecNumber evidence="3">1.7.2.2</ecNumber>
    </recommendedName>
</protein>
<evidence type="ECO:0000256" key="6">
    <source>
        <dbReference type="ARBA" id="ARBA00022729"/>
    </source>
</evidence>
<dbReference type="RefSeq" id="WP_229536563.1">
    <property type="nucleotide sequence ID" value="NZ_JAJHJB010000036.1"/>
</dbReference>
<gene>
    <name evidence="12" type="ORF">LMF89_19860</name>
</gene>
<feature type="transmembrane region" description="Helical" evidence="11">
    <location>
        <begin position="7"/>
        <end position="28"/>
    </location>
</feature>
<dbReference type="Proteomes" id="UP001165492">
    <property type="component" value="Unassembled WGS sequence"/>
</dbReference>
<comment type="subcellular location">
    <subcellularLocation>
        <location evidence="1">Cell envelope</location>
    </subcellularLocation>
</comment>
<keyword evidence="11" id="KW-0812">Transmembrane</keyword>
<dbReference type="Gene3D" id="1.10.1130.10">
    <property type="entry name" value="Flavocytochrome C3, Chain A"/>
    <property type="match status" value="1"/>
</dbReference>
<dbReference type="CDD" id="cd00548">
    <property type="entry name" value="NrfA-like"/>
    <property type="match status" value="1"/>
</dbReference>
<dbReference type="EC" id="1.7.2.2" evidence="3"/>
<keyword evidence="4" id="KW-0349">Heme</keyword>
<keyword evidence="11" id="KW-0472">Membrane</keyword>
<organism evidence="12 13">
    <name type="scientific">Pelosinus baikalensis</name>
    <dbReference type="NCBI Taxonomy" id="2892015"/>
    <lineage>
        <taxon>Bacteria</taxon>
        <taxon>Bacillati</taxon>
        <taxon>Bacillota</taxon>
        <taxon>Negativicutes</taxon>
        <taxon>Selenomonadales</taxon>
        <taxon>Sporomusaceae</taxon>
        <taxon>Pelosinus</taxon>
    </lineage>
</organism>
<dbReference type="PANTHER" id="PTHR30633">
    <property type="entry name" value="CYTOCHROME C-552 RESPIRATORY NITRITE REDUCTASE"/>
    <property type="match status" value="1"/>
</dbReference>
<dbReference type="Gene3D" id="1.20.140.10">
    <property type="entry name" value="Butyryl-CoA Dehydrogenase, subunit A, domain 3"/>
    <property type="match status" value="1"/>
</dbReference>
<dbReference type="PIRSF" id="PIRSF000243">
    <property type="entry name" value="Cyt_c552"/>
    <property type="match status" value="1"/>
</dbReference>
<dbReference type="SUPFAM" id="SSF48695">
    <property type="entry name" value="Multiheme cytochromes"/>
    <property type="match status" value="1"/>
</dbReference>
<evidence type="ECO:0000256" key="9">
    <source>
        <dbReference type="ARBA" id="ARBA00023004"/>
    </source>
</evidence>
<dbReference type="InterPro" id="IPR036280">
    <property type="entry name" value="Multihaem_cyt_sf"/>
</dbReference>
<evidence type="ECO:0000256" key="1">
    <source>
        <dbReference type="ARBA" id="ARBA00004196"/>
    </source>
</evidence>
<reference evidence="12" key="1">
    <citation type="submission" date="2021-11" db="EMBL/GenBank/DDBJ databases">
        <title>Description of a new species Pelosinus isolated from the bottom sediments of Lake Baikal.</title>
        <authorList>
            <person name="Zakharyuk A."/>
        </authorList>
    </citation>
    <scope>NUCLEOTIDE SEQUENCE</scope>
    <source>
        <strain evidence="12">Bkl1</strain>
    </source>
</reference>
<sequence>MNRAQKFLAVFLGMMIVFFGVIVVRVWAVKPPSTMKLSPLAAGEYDPAVWGKAYPLEYASYQKNLEMAVSPTGYGGSVKVQKADMQPEIYTNFKGNPFSKDYTEDRGHLYAIEDLKESKRIGPTSKGACITCKTPYVEQFYKESGWGFANQPLTELLDKSKHPVSCANCHDPETMNLRVINPAFIEAMGRQGIDVNKASREEMRSYVCGQCHSEYYFEPGTSRVVFPWDQGTTPQQMYQYYAAKPNGFQQDFIHPDSKTPILKAQHADFEEWQNGVHAKFGVSCADCHMPYIRENGQKYSSHWMTSPLKNLDASCMPCHRDGTDQLYNQVKATQDNVWQLQHTAGLNVAKAHEIIAKAGNITNANQTQLTNARELLRQAQWYWDYVAASNSMGFHNSVQELHTLGQSIDLSHRAIDAANQSVGANQL</sequence>
<evidence type="ECO:0000313" key="12">
    <source>
        <dbReference type="EMBL" id="MCC5467593.1"/>
    </source>
</evidence>
<evidence type="ECO:0000313" key="13">
    <source>
        <dbReference type="Proteomes" id="UP001165492"/>
    </source>
</evidence>
<accession>A0ABS8HWR1</accession>
<dbReference type="InterPro" id="IPR003321">
    <property type="entry name" value="Cyt_c552"/>
</dbReference>
<keyword evidence="11" id="KW-1133">Transmembrane helix</keyword>
<keyword evidence="13" id="KW-1185">Reference proteome</keyword>
<evidence type="ECO:0000256" key="11">
    <source>
        <dbReference type="SAM" id="Phobius"/>
    </source>
</evidence>
<evidence type="ECO:0000256" key="5">
    <source>
        <dbReference type="ARBA" id="ARBA00022723"/>
    </source>
</evidence>
<evidence type="ECO:0000256" key="7">
    <source>
        <dbReference type="ARBA" id="ARBA00022837"/>
    </source>
</evidence>
<evidence type="ECO:0000256" key="4">
    <source>
        <dbReference type="ARBA" id="ARBA00022617"/>
    </source>
</evidence>
<keyword evidence="5" id="KW-0479">Metal-binding</keyword>
<evidence type="ECO:0000256" key="8">
    <source>
        <dbReference type="ARBA" id="ARBA00023002"/>
    </source>
</evidence>
<dbReference type="PANTHER" id="PTHR30633:SF0">
    <property type="entry name" value="CYTOCHROME C-552"/>
    <property type="match status" value="1"/>
</dbReference>
<dbReference type="EMBL" id="JAJHJB010000036">
    <property type="protein sequence ID" value="MCC5467593.1"/>
    <property type="molecule type" value="Genomic_DNA"/>
</dbReference>
<comment type="catalytic activity">
    <reaction evidence="10">
        <text>6 Fe(III)-[cytochrome c] + NH4(+) + 2 H2O = 6 Fe(II)-[cytochrome c] + nitrite + 8 H(+)</text>
        <dbReference type="Rhea" id="RHEA:13089"/>
        <dbReference type="Rhea" id="RHEA-COMP:10350"/>
        <dbReference type="Rhea" id="RHEA-COMP:14399"/>
        <dbReference type="ChEBI" id="CHEBI:15377"/>
        <dbReference type="ChEBI" id="CHEBI:15378"/>
        <dbReference type="ChEBI" id="CHEBI:16301"/>
        <dbReference type="ChEBI" id="CHEBI:28938"/>
        <dbReference type="ChEBI" id="CHEBI:29033"/>
        <dbReference type="ChEBI" id="CHEBI:29034"/>
        <dbReference type="EC" id="1.7.2.2"/>
    </reaction>
</comment>
<evidence type="ECO:0000256" key="10">
    <source>
        <dbReference type="ARBA" id="ARBA00049131"/>
    </source>
</evidence>
<keyword evidence="8" id="KW-0560">Oxidoreductase</keyword>
<name>A0ABS8HWR1_9FIRM</name>
<evidence type="ECO:0000256" key="2">
    <source>
        <dbReference type="ARBA" id="ARBA00009288"/>
    </source>
</evidence>
<evidence type="ECO:0000256" key="3">
    <source>
        <dbReference type="ARBA" id="ARBA00011887"/>
    </source>
</evidence>